<evidence type="ECO:0000256" key="1">
    <source>
        <dbReference type="ARBA" id="ARBA00004651"/>
    </source>
</evidence>
<feature type="transmembrane region" description="Helical" evidence="9">
    <location>
        <begin position="202"/>
        <end position="225"/>
    </location>
</feature>
<keyword evidence="5 9" id="KW-0812">Transmembrane</keyword>
<evidence type="ECO:0000256" key="9">
    <source>
        <dbReference type="SAM" id="Phobius"/>
    </source>
</evidence>
<feature type="transmembrane region" description="Helical" evidence="9">
    <location>
        <begin position="245"/>
        <end position="265"/>
    </location>
</feature>
<evidence type="ECO:0000313" key="12">
    <source>
        <dbReference type="Proteomes" id="UP000192391"/>
    </source>
</evidence>
<protein>
    <submittedName>
        <fullName evidence="11">Na+/H+ antiporter NhaC</fullName>
    </submittedName>
</protein>
<keyword evidence="3" id="KW-0050">Antiport</keyword>
<feature type="transmembrane region" description="Helical" evidence="9">
    <location>
        <begin position="120"/>
        <end position="140"/>
    </location>
</feature>
<evidence type="ECO:0000256" key="7">
    <source>
        <dbReference type="ARBA" id="ARBA00023136"/>
    </source>
</evidence>
<dbReference type="InterPro" id="IPR004770">
    <property type="entry name" value="Na/H_antiport_NhaC"/>
</dbReference>
<dbReference type="EMBL" id="CP019962">
    <property type="protein sequence ID" value="ARD64844.1"/>
    <property type="molecule type" value="Genomic_DNA"/>
</dbReference>
<keyword evidence="6 9" id="KW-1133">Transmembrane helix</keyword>
<comment type="similarity">
    <text evidence="8">Belongs to the NhaC Na(+)/H(+) (TC 2.A.35) antiporter family.</text>
</comment>
<dbReference type="PANTHER" id="PTHR33451:SF3">
    <property type="entry name" value="MALATE-2H(+)_NA(+)-LACTATE ANTIPORTER"/>
    <property type="match status" value="1"/>
</dbReference>
<feature type="transmembrane region" description="Helical" evidence="9">
    <location>
        <begin position="362"/>
        <end position="380"/>
    </location>
</feature>
<evidence type="ECO:0000256" key="2">
    <source>
        <dbReference type="ARBA" id="ARBA00022448"/>
    </source>
</evidence>
<evidence type="ECO:0000256" key="8">
    <source>
        <dbReference type="ARBA" id="ARBA00038435"/>
    </source>
</evidence>
<sequence>MKLFKNNQTAKEVKPERETTFGMSVIVLIAAIGVLLIGVVGLKLDPHIPILMSVTVLLVYSIYLRIPWKDMRDSICKSISESIEAILIICLIGVTVGTWMSSGTVPLVIYYGLKIFSPQWFLLSILLLCCIMSVVTGSSWTTVGTIGVAFMGVGIGLGIPAGLTAGAILCGAYFGDKQSPVSDTTNFAAAVSKGGLYEVVRAMIYTTGPSLLVSAVVFVFLGFRYGSGTADISQIQAITDGLASSFNLSPVLIIPLILLLAMIILKVPAIPTMIIASLMGAFFTFVIQGQNLASCLTFMHSGYVSETGVDVIDSLLTRGGLNSMTSTVMLMLFSLALAGCLERTGVMSVVIGKISGITKNRAGLITTTLVMAIALSFFAADPYLAMLLPANAMGRKFDEQGIDRRVLGRTIQDGATVMAPLVPWGTNGIYCSLTLGVAVAEYAPYYLMGYATPIFAVICAVTGFGVLYTKKKNDNENEPALEQ</sequence>
<evidence type="ECO:0000256" key="5">
    <source>
        <dbReference type="ARBA" id="ARBA00022692"/>
    </source>
</evidence>
<feature type="transmembrane region" description="Helical" evidence="9">
    <location>
        <begin position="48"/>
        <end position="66"/>
    </location>
</feature>
<dbReference type="GO" id="GO:0015297">
    <property type="term" value="F:antiporter activity"/>
    <property type="evidence" value="ECO:0007669"/>
    <property type="project" value="UniProtKB-KW"/>
</dbReference>
<comment type="subcellular location">
    <subcellularLocation>
        <location evidence="1">Cell membrane</location>
        <topology evidence="1">Multi-pass membrane protein</topology>
    </subcellularLocation>
</comment>
<dbReference type="PANTHER" id="PTHR33451">
    <property type="entry name" value="MALATE-2H(+)/NA(+)-LACTATE ANTIPORTER"/>
    <property type="match status" value="1"/>
</dbReference>
<dbReference type="KEGG" id="elim:B2M23_04500"/>
<feature type="transmembrane region" description="Helical" evidence="9">
    <location>
        <begin position="86"/>
        <end position="113"/>
    </location>
</feature>
<keyword evidence="2" id="KW-0813">Transport</keyword>
<organism evidence="11 12">
    <name type="scientific">Eubacterium limosum</name>
    <dbReference type="NCBI Taxonomy" id="1736"/>
    <lineage>
        <taxon>Bacteria</taxon>
        <taxon>Bacillati</taxon>
        <taxon>Bacillota</taxon>
        <taxon>Clostridia</taxon>
        <taxon>Eubacteriales</taxon>
        <taxon>Eubacteriaceae</taxon>
        <taxon>Eubacterium</taxon>
    </lineage>
</organism>
<reference evidence="12" key="1">
    <citation type="journal article" date="2017" name="Sci. Rep.">
        <title>Determination of the Genome and Primary Transcriptome of Syngas Fermenting Eubacterium limosum ATCC 8486.</title>
        <authorList>
            <person name="Song Y."/>
            <person name="Shin J."/>
            <person name="Jeong Y."/>
            <person name="Jin S."/>
            <person name="Lee J.K."/>
            <person name="Kim D.R."/>
            <person name="Kim S.C."/>
            <person name="Cho S."/>
            <person name="Cho B.K."/>
        </authorList>
    </citation>
    <scope>NUCLEOTIDE SEQUENCE [LARGE SCALE GENOMIC DNA]</scope>
    <source>
        <strain evidence="12">ATCC 8486</strain>
    </source>
</reference>
<accession>A0AAC9W2D9</accession>
<dbReference type="AlphaFoldDB" id="A0AAC9W2D9"/>
<dbReference type="InterPro" id="IPR018461">
    <property type="entry name" value="Na/H_Antiport_NhaC-like_C"/>
</dbReference>
<evidence type="ECO:0000313" key="11">
    <source>
        <dbReference type="EMBL" id="ARD64844.1"/>
    </source>
</evidence>
<dbReference type="InterPro" id="IPR052180">
    <property type="entry name" value="NhaC_Na-H+_Antiporter"/>
</dbReference>
<evidence type="ECO:0000256" key="6">
    <source>
        <dbReference type="ARBA" id="ARBA00022989"/>
    </source>
</evidence>
<feature type="transmembrane region" description="Helical" evidence="9">
    <location>
        <begin position="146"/>
        <end position="174"/>
    </location>
</feature>
<dbReference type="Pfam" id="PF03553">
    <property type="entry name" value="Na_H_antiporter"/>
    <property type="match status" value="1"/>
</dbReference>
<feature type="domain" description="Na+/H+ antiporter NhaC-like C-terminal" evidence="10">
    <location>
        <begin position="171"/>
        <end position="464"/>
    </location>
</feature>
<evidence type="ECO:0000256" key="3">
    <source>
        <dbReference type="ARBA" id="ARBA00022449"/>
    </source>
</evidence>
<name>A0AAC9W2D9_EUBLI</name>
<dbReference type="NCBIfam" id="TIGR00931">
    <property type="entry name" value="antiport_nhaC"/>
    <property type="match status" value="1"/>
</dbReference>
<proteinExistence type="inferred from homology"/>
<dbReference type="Proteomes" id="UP000192391">
    <property type="component" value="Chromosome"/>
</dbReference>
<evidence type="ECO:0000256" key="4">
    <source>
        <dbReference type="ARBA" id="ARBA00022475"/>
    </source>
</evidence>
<feature type="transmembrane region" description="Helical" evidence="9">
    <location>
        <begin position="319"/>
        <end position="341"/>
    </location>
</feature>
<evidence type="ECO:0000259" key="10">
    <source>
        <dbReference type="Pfam" id="PF03553"/>
    </source>
</evidence>
<dbReference type="GO" id="GO:0005886">
    <property type="term" value="C:plasma membrane"/>
    <property type="evidence" value="ECO:0007669"/>
    <property type="project" value="UniProtKB-SubCell"/>
</dbReference>
<gene>
    <name evidence="11" type="ORF">B2M23_04500</name>
</gene>
<feature type="transmembrane region" description="Helical" evidence="9">
    <location>
        <begin position="20"/>
        <end position="41"/>
    </location>
</feature>
<keyword evidence="4" id="KW-1003">Cell membrane</keyword>
<keyword evidence="7 9" id="KW-0472">Membrane</keyword>
<feature type="transmembrane region" description="Helical" evidence="9">
    <location>
        <begin position="445"/>
        <end position="468"/>
    </location>
</feature>
<dbReference type="RefSeq" id="WP_052237186.1">
    <property type="nucleotide sequence ID" value="NZ_CP019962.1"/>
</dbReference>